<dbReference type="EMBL" id="AMYD01000106">
    <property type="protein sequence ID" value="EQB59236.1"/>
    <property type="molecule type" value="Genomic_DNA"/>
</dbReference>
<gene>
    <name evidence="1" type="ORF">CGLO_00408</name>
</gene>
<evidence type="ECO:0000313" key="1">
    <source>
        <dbReference type="EMBL" id="EQB59236.1"/>
    </source>
</evidence>
<name>T0M6X7_COLGC</name>
<dbReference type="OrthoDB" id="10441020at2759"/>
<organism evidence="1 2">
    <name type="scientific">Colletotrichum gloeosporioides (strain Cg-14)</name>
    <name type="common">Anthracnose fungus</name>
    <name type="synonym">Glomerella cingulata</name>
    <dbReference type="NCBI Taxonomy" id="1237896"/>
    <lineage>
        <taxon>Eukaryota</taxon>
        <taxon>Fungi</taxon>
        <taxon>Dikarya</taxon>
        <taxon>Ascomycota</taxon>
        <taxon>Pezizomycotina</taxon>
        <taxon>Sordariomycetes</taxon>
        <taxon>Hypocreomycetidae</taxon>
        <taxon>Glomerellales</taxon>
        <taxon>Glomerellaceae</taxon>
        <taxon>Colletotrichum</taxon>
        <taxon>Colletotrichum gloeosporioides species complex</taxon>
    </lineage>
</organism>
<evidence type="ECO:0000313" key="2">
    <source>
        <dbReference type="Proteomes" id="UP000015530"/>
    </source>
</evidence>
<accession>T0M6X7</accession>
<sequence length="133" mass="14373">MPNVRYPSALNNNTTLIINGHQEVVGSHPGETWAAEVVAGLELTDKHVSHLEEGLGLDKWAAGVIDRLELAGLEVSYKESTHQKEEDRQKDKDLEAVANGDIPAISISLHELGSMGDMRKLPPADTTTPVSVV</sequence>
<protein>
    <submittedName>
        <fullName evidence="1">Uncharacterized protein</fullName>
    </submittedName>
</protein>
<comment type="caution">
    <text evidence="1">The sequence shown here is derived from an EMBL/GenBank/DDBJ whole genome shotgun (WGS) entry which is preliminary data.</text>
</comment>
<proteinExistence type="predicted"/>
<dbReference type="HOGENOM" id="CLU_1906574_0_0_1"/>
<dbReference type="AlphaFoldDB" id="T0M6X7"/>
<dbReference type="Proteomes" id="UP000015530">
    <property type="component" value="Unassembled WGS sequence"/>
</dbReference>
<reference evidence="2" key="1">
    <citation type="journal article" date="2013" name="Mol. Plant Microbe Interact.">
        <title>Global aspects of pacC regulation of pathogenicity genes in Colletotrichum gloeosporioides as revealed by transcriptome analysis.</title>
        <authorList>
            <person name="Alkan N."/>
            <person name="Meng X."/>
            <person name="Friedlander G."/>
            <person name="Reuveni E."/>
            <person name="Sukno S."/>
            <person name="Sherman A."/>
            <person name="Thon M."/>
            <person name="Fluhr R."/>
            <person name="Prusky D."/>
        </authorList>
    </citation>
    <scope>NUCLEOTIDE SEQUENCE [LARGE SCALE GENOMIC DNA]</scope>
    <source>
        <strain evidence="2">Cg-14</strain>
    </source>
</reference>